<evidence type="ECO:0000313" key="1">
    <source>
        <dbReference type="EMBL" id="MBB3062427.1"/>
    </source>
</evidence>
<dbReference type="EMBL" id="JACHWZ010000016">
    <property type="protein sequence ID" value="MBB3062427.1"/>
    <property type="molecule type" value="Genomic_DNA"/>
</dbReference>
<sequence>MPWLPGDIWDYGDEIANQRLRKIRKFDAPISVIPVLETLVDWRRNDLARDLLLNLPPTTRERILFTNRGIFGVADQHNVVKEPVTIGRRKGNQENIGEYEQGPTPTGLNASLYLPSLKAFLRGSMGHVYTGILVCPGAFNVMKGEVRNPNLALPEQREREMIFLAANDPPSAAEQEADSIAEPYLNRSFTTAEVAGHSGQVRGRTQPGSSGYQSWNPATQTMNLNQNAIVHGRANNGNMDPNDPRLRAADEQSHAQLRRMIVASNRYQGIIPDIQRPDGEGMFIGFTVMKGGRDTDGKILNNVYGWTSNSMNKNAFQTPTGNYLARLKAQEKAITDQIASAQGEEYDRLLRKLLSLKGRNRAQVSLEYAQIIKKALDRLLDLQMKDNTNDPYFRSIINQWGPYI</sequence>
<proteinExistence type="predicted"/>
<gene>
    <name evidence="1" type="ORF">FHS09_003276</name>
</gene>
<dbReference type="AlphaFoldDB" id="A0A7W4ZA65"/>
<organism evidence="1 2">
    <name type="scientific">Microbulbifer rhizosphaerae</name>
    <dbReference type="NCBI Taxonomy" id="1562603"/>
    <lineage>
        <taxon>Bacteria</taxon>
        <taxon>Pseudomonadati</taxon>
        <taxon>Pseudomonadota</taxon>
        <taxon>Gammaproteobacteria</taxon>
        <taxon>Cellvibrionales</taxon>
        <taxon>Microbulbiferaceae</taxon>
        <taxon>Microbulbifer</taxon>
    </lineage>
</organism>
<keyword evidence="2" id="KW-1185">Reference proteome</keyword>
<evidence type="ECO:0000313" key="2">
    <source>
        <dbReference type="Proteomes" id="UP000535937"/>
    </source>
</evidence>
<accession>A0A7W4ZA65</accession>
<name>A0A7W4ZA65_9GAMM</name>
<reference evidence="1 2" key="1">
    <citation type="submission" date="2020-08" db="EMBL/GenBank/DDBJ databases">
        <title>Genomic Encyclopedia of Type Strains, Phase III (KMG-III): the genomes of soil and plant-associated and newly described type strains.</title>
        <authorList>
            <person name="Whitman W."/>
        </authorList>
    </citation>
    <scope>NUCLEOTIDE SEQUENCE [LARGE SCALE GENOMIC DNA]</scope>
    <source>
        <strain evidence="1 2">CECT 8799</strain>
    </source>
</reference>
<dbReference type="RefSeq" id="WP_183461738.1">
    <property type="nucleotide sequence ID" value="NZ_JACHWZ010000016.1"/>
</dbReference>
<comment type="caution">
    <text evidence="1">The sequence shown here is derived from an EMBL/GenBank/DDBJ whole genome shotgun (WGS) entry which is preliminary data.</text>
</comment>
<protein>
    <submittedName>
        <fullName evidence="1">Uncharacterized protein</fullName>
    </submittedName>
</protein>
<dbReference type="Proteomes" id="UP000535937">
    <property type="component" value="Unassembled WGS sequence"/>
</dbReference>